<feature type="compositionally biased region" description="Acidic residues" evidence="1">
    <location>
        <begin position="30"/>
        <end position="75"/>
    </location>
</feature>
<dbReference type="EMBL" id="UINC01227909">
    <property type="protein sequence ID" value="SVE58998.1"/>
    <property type="molecule type" value="Genomic_DNA"/>
</dbReference>
<organism evidence="2">
    <name type="scientific">marine metagenome</name>
    <dbReference type="NCBI Taxonomy" id="408172"/>
    <lineage>
        <taxon>unclassified sequences</taxon>
        <taxon>metagenomes</taxon>
        <taxon>ecological metagenomes</taxon>
    </lineage>
</organism>
<feature type="compositionally biased region" description="Acidic residues" evidence="1">
    <location>
        <begin position="89"/>
        <end position="116"/>
    </location>
</feature>
<accession>A0A383ESG0</accession>
<feature type="non-terminal residue" evidence="2">
    <location>
        <position position="230"/>
    </location>
</feature>
<dbReference type="AlphaFoldDB" id="A0A383ESG0"/>
<feature type="compositionally biased region" description="Acidic residues" evidence="1">
    <location>
        <begin position="123"/>
        <end position="136"/>
    </location>
</feature>
<evidence type="ECO:0000313" key="2">
    <source>
        <dbReference type="EMBL" id="SVE58998.1"/>
    </source>
</evidence>
<name>A0A383ESG0_9ZZZZ</name>
<proteinExistence type="predicted"/>
<evidence type="ECO:0000256" key="1">
    <source>
        <dbReference type="SAM" id="MobiDB-lite"/>
    </source>
</evidence>
<reference evidence="2" key="1">
    <citation type="submission" date="2018-05" db="EMBL/GenBank/DDBJ databases">
        <authorList>
            <person name="Lanie J.A."/>
            <person name="Ng W.-L."/>
            <person name="Kazmierczak K.M."/>
            <person name="Andrzejewski T.M."/>
            <person name="Davidsen T.M."/>
            <person name="Wayne K.J."/>
            <person name="Tettelin H."/>
            <person name="Glass J.I."/>
            <person name="Rusch D."/>
            <person name="Podicherti R."/>
            <person name="Tsui H.-C.T."/>
            <person name="Winkler M.E."/>
        </authorList>
    </citation>
    <scope>NUCLEOTIDE SEQUENCE</scope>
</reference>
<sequence>SHDNDEYQCSFDDADNCDDCSSGSYNTSDDGWDYDTDGLCDDGDLDDDNDGALDDVDSDDNNEFECSYDDADNCDDCSSGSYDPSNDGADNDTDGLCDDGDPDDDNDGCLDTDDDAPFTWSHDEDEDGEGADCDETPYGEISLSFANGTETSIDILYTSSVAIGGYQFAVSGVNLTAAYDTFDMIAFNWENGMVFGTDMGGYDLPSGESTLLHLEFEAVDGGSTISLSEL</sequence>
<gene>
    <name evidence="2" type="ORF">METZ01_LOCUS511852</name>
</gene>
<protein>
    <submittedName>
        <fullName evidence="2">Uncharacterized protein</fullName>
    </submittedName>
</protein>
<feature type="non-terminal residue" evidence="2">
    <location>
        <position position="1"/>
    </location>
</feature>
<feature type="region of interest" description="Disordered" evidence="1">
    <location>
        <begin position="24"/>
        <end position="136"/>
    </location>
</feature>